<sequence>MAGLIVQTLPLIIGIVTSSILIVVFATAARQSTSSDNVIQDGQVINMVSLLHNSSLPTVIANDNEDLQRIQAMQTHVLYEDLTLDVDYIQEGLHTPSQGIPLITLEDGDPQDEPLPNRESMGPSPLSPLHPGSDQPSQYQQRTHWLLAGSQPYIIAHGVTTVFLASFYLLLIGLWTHHIFDHSLFNIERLGQCRQLHQTLQFNDVKLLPPSMILWVVGWGLYMQWWPSSKPEITFGPGFG</sequence>
<proteinExistence type="predicted"/>
<feature type="region of interest" description="Disordered" evidence="1">
    <location>
        <begin position="99"/>
        <end position="137"/>
    </location>
</feature>
<keyword evidence="2" id="KW-1133">Transmembrane helix</keyword>
<keyword evidence="2" id="KW-0472">Membrane</keyword>
<keyword evidence="4" id="KW-1185">Reference proteome</keyword>
<evidence type="ECO:0000313" key="4">
    <source>
        <dbReference type="Proteomes" id="UP000886523"/>
    </source>
</evidence>
<protein>
    <submittedName>
        <fullName evidence="3">Uncharacterized protein</fullName>
    </submittedName>
</protein>
<dbReference type="Proteomes" id="UP000886523">
    <property type="component" value="Unassembled WGS sequence"/>
</dbReference>
<gene>
    <name evidence="3" type="ORF">BS47DRAFT_987529</name>
</gene>
<comment type="caution">
    <text evidence="3">The sequence shown here is derived from an EMBL/GenBank/DDBJ whole genome shotgun (WGS) entry which is preliminary data.</text>
</comment>
<name>A0A9P6AXC2_9AGAM</name>
<feature type="compositionally biased region" description="Low complexity" evidence="1">
    <location>
        <begin position="120"/>
        <end position="133"/>
    </location>
</feature>
<dbReference type="AlphaFoldDB" id="A0A9P6AXC2"/>
<feature type="transmembrane region" description="Helical" evidence="2">
    <location>
        <begin position="6"/>
        <end position="29"/>
    </location>
</feature>
<feature type="transmembrane region" description="Helical" evidence="2">
    <location>
        <begin position="153"/>
        <end position="175"/>
    </location>
</feature>
<evidence type="ECO:0000313" key="3">
    <source>
        <dbReference type="EMBL" id="KAF9513090.1"/>
    </source>
</evidence>
<accession>A0A9P6AXC2</accession>
<evidence type="ECO:0000256" key="1">
    <source>
        <dbReference type="SAM" id="MobiDB-lite"/>
    </source>
</evidence>
<dbReference type="EMBL" id="MU128977">
    <property type="protein sequence ID" value="KAF9513090.1"/>
    <property type="molecule type" value="Genomic_DNA"/>
</dbReference>
<reference evidence="3" key="1">
    <citation type="journal article" date="2020" name="Nat. Commun.">
        <title>Large-scale genome sequencing of mycorrhizal fungi provides insights into the early evolution of symbiotic traits.</title>
        <authorList>
            <person name="Miyauchi S."/>
            <person name="Kiss E."/>
            <person name="Kuo A."/>
            <person name="Drula E."/>
            <person name="Kohler A."/>
            <person name="Sanchez-Garcia M."/>
            <person name="Morin E."/>
            <person name="Andreopoulos B."/>
            <person name="Barry K.W."/>
            <person name="Bonito G."/>
            <person name="Buee M."/>
            <person name="Carver A."/>
            <person name="Chen C."/>
            <person name="Cichocki N."/>
            <person name="Clum A."/>
            <person name="Culley D."/>
            <person name="Crous P.W."/>
            <person name="Fauchery L."/>
            <person name="Girlanda M."/>
            <person name="Hayes R.D."/>
            <person name="Keri Z."/>
            <person name="LaButti K."/>
            <person name="Lipzen A."/>
            <person name="Lombard V."/>
            <person name="Magnuson J."/>
            <person name="Maillard F."/>
            <person name="Murat C."/>
            <person name="Nolan M."/>
            <person name="Ohm R.A."/>
            <person name="Pangilinan J."/>
            <person name="Pereira M.F."/>
            <person name="Perotto S."/>
            <person name="Peter M."/>
            <person name="Pfister S."/>
            <person name="Riley R."/>
            <person name="Sitrit Y."/>
            <person name="Stielow J.B."/>
            <person name="Szollosi G."/>
            <person name="Zifcakova L."/>
            <person name="Stursova M."/>
            <person name="Spatafora J.W."/>
            <person name="Tedersoo L."/>
            <person name="Vaario L.M."/>
            <person name="Yamada A."/>
            <person name="Yan M."/>
            <person name="Wang P."/>
            <person name="Xu J."/>
            <person name="Bruns T."/>
            <person name="Baldrian P."/>
            <person name="Vilgalys R."/>
            <person name="Dunand C."/>
            <person name="Henrissat B."/>
            <person name="Grigoriev I.V."/>
            <person name="Hibbett D."/>
            <person name="Nagy L.G."/>
            <person name="Martin F.M."/>
        </authorList>
    </citation>
    <scope>NUCLEOTIDE SEQUENCE</scope>
    <source>
        <strain evidence="3">UP504</strain>
    </source>
</reference>
<keyword evidence="2" id="KW-0812">Transmembrane</keyword>
<organism evidence="3 4">
    <name type="scientific">Hydnum rufescens UP504</name>
    <dbReference type="NCBI Taxonomy" id="1448309"/>
    <lineage>
        <taxon>Eukaryota</taxon>
        <taxon>Fungi</taxon>
        <taxon>Dikarya</taxon>
        <taxon>Basidiomycota</taxon>
        <taxon>Agaricomycotina</taxon>
        <taxon>Agaricomycetes</taxon>
        <taxon>Cantharellales</taxon>
        <taxon>Hydnaceae</taxon>
        <taxon>Hydnum</taxon>
    </lineage>
</organism>
<evidence type="ECO:0000256" key="2">
    <source>
        <dbReference type="SAM" id="Phobius"/>
    </source>
</evidence>